<dbReference type="GO" id="GO:0006952">
    <property type="term" value="P:defense response"/>
    <property type="evidence" value="ECO:0007669"/>
    <property type="project" value="InterPro"/>
</dbReference>
<dbReference type="Gene3D" id="2.60.40.150">
    <property type="entry name" value="C2 domain"/>
    <property type="match status" value="1"/>
</dbReference>
<dbReference type="SMART" id="SM00239">
    <property type="entry name" value="C2"/>
    <property type="match status" value="1"/>
</dbReference>
<dbReference type="PROSITE" id="PS50004">
    <property type="entry name" value="C2"/>
    <property type="match status" value="1"/>
</dbReference>
<protein>
    <submittedName>
        <fullName evidence="3">Chitinase A</fullName>
    </submittedName>
</protein>
<dbReference type="SUPFAM" id="SSF49562">
    <property type="entry name" value="C2 domain (Calcium/lipid-binding domain, CaLB)"/>
    <property type="match status" value="1"/>
</dbReference>
<evidence type="ECO:0000313" key="3">
    <source>
        <dbReference type="EMBL" id="KAE8664926.1"/>
    </source>
</evidence>
<dbReference type="PANTHER" id="PTHR32246:SF156">
    <property type="entry name" value="LIPID-BINDING FAMILY PROTEIN, PUTATIVE-RELATED"/>
    <property type="match status" value="1"/>
</dbReference>
<organism evidence="3 4">
    <name type="scientific">Hibiscus syriacus</name>
    <name type="common">Rose of Sharon</name>
    <dbReference type="NCBI Taxonomy" id="106335"/>
    <lineage>
        <taxon>Eukaryota</taxon>
        <taxon>Viridiplantae</taxon>
        <taxon>Streptophyta</taxon>
        <taxon>Embryophyta</taxon>
        <taxon>Tracheophyta</taxon>
        <taxon>Spermatophyta</taxon>
        <taxon>Magnoliopsida</taxon>
        <taxon>eudicotyledons</taxon>
        <taxon>Gunneridae</taxon>
        <taxon>Pentapetalae</taxon>
        <taxon>rosids</taxon>
        <taxon>malvids</taxon>
        <taxon>Malvales</taxon>
        <taxon>Malvaceae</taxon>
        <taxon>Malvoideae</taxon>
        <taxon>Hibiscus</taxon>
    </lineage>
</organism>
<proteinExistence type="predicted"/>
<dbReference type="Proteomes" id="UP000436088">
    <property type="component" value="Unassembled WGS sequence"/>
</dbReference>
<name>A0A6A2XSE2_HIBSY</name>
<keyword evidence="4" id="KW-1185">Reference proteome</keyword>
<dbReference type="Pfam" id="PF00168">
    <property type="entry name" value="C2"/>
    <property type="match status" value="1"/>
</dbReference>
<evidence type="ECO:0000313" key="4">
    <source>
        <dbReference type="Proteomes" id="UP000436088"/>
    </source>
</evidence>
<evidence type="ECO:0000259" key="2">
    <source>
        <dbReference type="PROSITE" id="PS50004"/>
    </source>
</evidence>
<reference evidence="3" key="1">
    <citation type="submission" date="2019-09" db="EMBL/GenBank/DDBJ databases">
        <title>Draft genome information of white flower Hibiscus syriacus.</title>
        <authorList>
            <person name="Kim Y.-M."/>
        </authorList>
    </citation>
    <scope>NUCLEOTIDE SEQUENCE [LARGE SCALE GENOMIC DNA]</scope>
    <source>
        <strain evidence="3">YM2019G1</strain>
    </source>
</reference>
<dbReference type="OrthoDB" id="1909968at2759"/>
<dbReference type="AlphaFoldDB" id="A0A6A2XSE2"/>
<dbReference type="InterPro" id="IPR000008">
    <property type="entry name" value="C2_dom"/>
</dbReference>
<feature type="domain" description="C2" evidence="2">
    <location>
        <begin position="1"/>
        <end position="109"/>
    </location>
</feature>
<evidence type="ECO:0000256" key="1">
    <source>
        <dbReference type="SAM" id="MobiDB-lite"/>
    </source>
</evidence>
<feature type="region of interest" description="Disordered" evidence="1">
    <location>
        <begin position="205"/>
        <end position="255"/>
    </location>
</feature>
<dbReference type="InterPro" id="IPR035892">
    <property type="entry name" value="C2_domain_sf"/>
</dbReference>
<comment type="caution">
    <text evidence="3">The sequence shown here is derived from an EMBL/GenBank/DDBJ whole genome shotgun (WGS) entry which is preliminary data.</text>
</comment>
<accession>A0A6A2XSE2</accession>
<dbReference type="EMBL" id="VEPZ02001641">
    <property type="protein sequence ID" value="KAE8664926.1"/>
    <property type="molecule type" value="Genomic_DNA"/>
</dbReference>
<dbReference type="CDD" id="cd04051">
    <property type="entry name" value="C2_SRC2_like"/>
    <property type="match status" value="1"/>
</dbReference>
<sequence>MDNHYILEITLISAQGLKKTSKFRRMKTYALAWIDSADKISTCIDRVGGENPTWNEKFLFRVSREFLYSETSGISIEIFADGIFRDTLVGTVRLLVDNLLCNGSPYIPVRVPSLNAVQVRRPSGRFQGVLNVGASVRLGSDVPAMYVFSAINYRDLIKEDPKSKIMKRSYSTLGIPHKNPYLHYNGQPYSRDPIKERHRMIREVEKTKHARSSSDGAIAGWGSGPGFSSKNATRSGPHDKFSYQKPVSVRSSLAP</sequence>
<dbReference type="InterPro" id="IPR044750">
    <property type="entry name" value="C2_SRC2/BAP"/>
</dbReference>
<gene>
    <name evidence="3" type="ORF">F3Y22_tig00112738pilonHSYRG01087</name>
</gene>
<dbReference type="PANTHER" id="PTHR32246">
    <property type="entry name" value="INGRESSION PROTEIN FIC1"/>
    <property type="match status" value="1"/>
</dbReference>